<name>H0QYH7_9ACTN</name>
<reference evidence="2 3" key="1">
    <citation type="submission" date="2011-12" db="EMBL/GenBank/DDBJ databases">
        <title>Whole genome shotgun sequence of Gordonia effusa NBRC 100432.</title>
        <authorList>
            <person name="Yoshida I."/>
            <person name="Takarada H."/>
            <person name="Hosoyama A."/>
            <person name="Tsuchikane K."/>
            <person name="Katsumata H."/>
            <person name="Yamazaki S."/>
            <person name="Fujita N."/>
        </authorList>
    </citation>
    <scope>NUCLEOTIDE SEQUENCE [LARGE SCALE GENOMIC DNA]</scope>
    <source>
        <strain evidence="2 3">NBRC 100432</strain>
    </source>
</reference>
<accession>H0QYH7</accession>
<dbReference type="STRING" id="1077974.GOEFS_041_00320"/>
<evidence type="ECO:0000313" key="2">
    <source>
        <dbReference type="EMBL" id="GAB17878.1"/>
    </source>
</evidence>
<dbReference type="RefSeq" id="WP_007317215.1">
    <property type="nucleotide sequence ID" value="NZ_BAEH01000041.1"/>
</dbReference>
<gene>
    <name evidence="2" type="ORF">GOEFS_041_00320</name>
</gene>
<feature type="transmembrane region" description="Helical" evidence="1">
    <location>
        <begin position="42"/>
        <end position="64"/>
    </location>
</feature>
<keyword evidence="3" id="KW-1185">Reference proteome</keyword>
<keyword evidence="1" id="KW-0812">Transmembrane</keyword>
<feature type="transmembrane region" description="Helical" evidence="1">
    <location>
        <begin position="76"/>
        <end position="96"/>
    </location>
</feature>
<comment type="caution">
    <text evidence="2">The sequence shown here is derived from an EMBL/GenBank/DDBJ whole genome shotgun (WGS) entry which is preliminary data.</text>
</comment>
<sequence length="136" mass="14379">MTGEQELTRPPQVLWALRLWLTSGALLVAVGLVTIIVTAVRYGAVSAIGVGALEVAVGVGYCFAARKLAIAHDLRVRSSLAVTTLVVVVLLLMAALLSHSPIFAVPLVIALLGLFGSLLAYRPESEAWFAEQDGKK</sequence>
<organism evidence="2 3">
    <name type="scientific">Gordonia effusa NBRC 100432</name>
    <dbReference type="NCBI Taxonomy" id="1077974"/>
    <lineage>
        <taxon>Bacteria</taxon>
        <taxon>Bacillati</taxon>
        <taxon>Actinomycetota</taxon>
        <taxon>Actinomycetes</taxon>
        <taxon>Mycobacteriales</taxon>
        <taxon>Gordoniaceae</taxon>
        <taxon>Gordonia</taxon>
    </lineage>
</organism>
<keyword evidence="1" id="KW-1133">Transmembrane helix</keyword>
<dbReference type="OrthoDB" id="4578545at2"/>
<dbReference type="Proteomes" id="UP000035034">
    <property type="component" value="Unassembled WGS sequence"/>
</dbReference>
<evidence type="ECO:0000313" key="3">
    <source>
        <dbReference type="Proteomes" id="UP000035034"/>
    </source>
</evidence>
<feature type="transmembrane region" description="Helical" evidence="1">
    <location>
        <begin position="102"/>
        <end position="121"/>
    </location>
</feature>
<protein>
    <submittedName>
        <fullName evidence="2">Uncharacterized protein</fullName>
    </submittedName>
</protein>
<proteinExistence type="predicted"/>
<keyword evidence="1" id="KW-0472">Membrane</keyword>
<dbReference type="eggNOG" id="ENOG502ZGUE">
    <property type="taxonomic scope" value="Bacteria"/>
</dbReference>
<feature type="transmembrane region" description="Helical" evidence="1">
    <location>
        <begin position="12"/>
        <end position="36"/>
    </location>
</feature>
<dbReference type="AlphaFoldDB" id="H0QYH7"/>
<dbReference type="EMBL" id="BAEH01000041">
    <property type="protein sequence ID" value="GAB17878.1"/>
    <property type="molecule type" value="Genomic_DNA"/>
</dbReference>
<evidence type="ECO:0000256" key="1">
    <source>
        <dbReference type="SAM" id="Phobius"/>
    </source>
</evidence>